<dbReference type="EMBL" id="KQ424709">
    <property type="protein sequence ID" value="KOF70570.1"/>
    <property type="molecule type" value="Genomic_DNA"/>
</dbReference>
<reference evidence="2" key="1">
    <citation type="submission" date="2015-07" db="EMBL/GenBank/DDBJ databases">
        <title>MeaNS - Measles Nucleotide Surveillance Program.</title>
        <authorList>
            <person name="Tran T."/>
            <person name="Druce J."/>
        </authorList>
    </citation>
    <scope>NUCLEOTIDE SEQUENCE</scope>
    <source>
        <strain evidence="2">UCB-OBI-ISO-001</strain>
        <tissue evidence="2">Gonad</tissue>
    </source>
</reference>
<accession>A0A0L8G1V9</accession>
<feature type="compositionally biased region" description="Low complexity" evidence="1">
    <location>
        <begin position="173"/>
        <end position="192"/>
    </location>
</feature>
<feature type="compositionally biased region" description="Polar residues" evidence="1">
    <location>
        <begin position="193"/>
        <end position="215"/>
    </location>
</feature>
<name>A0A0L8G1V9_OCTBM</name>
<feature type="compositionally biased region" description="Basic and acidic residues" evidence="1">
    <location>
        <begin position="29"/>
        <end position="45"/>
    </location>
</feature>
<feature type="region of interest" description="Disordered" evidence="1">
    <location>
        <begin position="149"/>
        <end position="168"/>
    </location>
</feature>
<feature type="compositionally biased region" description="Low complexity" evidence="1">
    <location>
        <begin position="223"/>
        <end position="243"/>
    </location>
</feature>
<gene>
    <name evidence="2" type="ORF">OCBIM_22002587mg</name>
</gene>
<evidence type="ECO:0000256" key="1">
    <source>
        <dbReference type="SAM" id="MobiDB-lite"/>
    </source>
</evidence>
<feature type="compositionally biased region" description="Basic residues" evidence="1">
    <location>
        <begin position="51"/>
        <end position="61"/>
    </location>
</feature>
<organism evidence="2">
    <name type="scientific">Octopus bimaculoides</name>
    <name type="common">California two-spotted octopus</name>
    <dbReference type="NCBI Taxonomy" id="37653"/>
    <lineage>
        <taxon>Eukaryota</taxon>
        <taxon>Metazoa</taxon>
        <taxon>Spiralia</taxon>
        <taxon>Lophotrochozoa</taxon>
        <taxon>Mollusca</taxon>
        <taxon>Cephalopoda</taxon>
        <taxon>Coleoidea</taxon>
        <taxon>Octopodiformes</taxon>
        <taxon>Octopoda</taxon>
        <taxon>Incirrata</taxon>
        <taxon>Octopodidae</taxon>
        <taxon>Octopus</taxon>
    </lineage>
</organism>
<protein>
    <submittedName>
        <fullName evidence="2">Uncharacterized protein</fullName>
    </submittedName>
</protein>
<feature type="compositionally biased region" description="Basic residues" evidence="1">
    <location>
        <begin position="73"/>
        <end position="86"/>
    </location>
</feature>
<sequence>GGIENKSNKNKKKRTDTTSTNTNRHRIEKHKEKNRTNNSSHRENPNNRNSNRNRRITKQKSHIQPSLIMKCLIPKHNKTKIKKSRLRINSNYQPNTDNPRTSTDSIQTNIPENFNIVDNASNNNNYNDNNNIRPYNHTQIANHSTIDESLNLDPTQDSGTPYSTSTLINDTATNNRISNSTSNSNHDNNYTSQNSNITNNIADRNDKYSTSVNSRMNRDGEASNNPNRGNNNNSNNNVGVNPNHLRTNKDNNPISSYPPNASIRQPSNYKIGCNCVTPSTCPLRGNCLAKNVVYSCEIITETNTLTYLGNLGSITTGHHLDSDIRIIASHYLVEFGNLKTITLTLTLDGP</sequence>
<evidence type="ECO:0000313" key="2">
    <source>
        <dbReference type="EMBL" id="KOF70570.1"/>
    </source>
</evidence>
<feature type="compositionally biased region" description="Polar residues" evidence="1">
    <location>
        <begin position="87"/>
        <end position="103"/>
    </location>
</feature>
<feature type="region of interest" description="Disordered" evidence="1">
    <location>
        <begin position="1"/>
        <end position="103"/>
    </location>
</feature>
<dbReference type="AlphaFoldDB" id="A0A0L8G1V9"/>
<proteinExistence type="predicted"/>
<feature type="region of interest" description="Disordered" evidence="1">
    <location>
        <begin position="173"/>
        <end position="253"/>
    </location>
</feature>
<feature type="non-terminal residue" evidence="2">
    <location>
        <position position="1"/>
    </location>
</feature>